<keyword evidence="1" id="KW-0472">Membrane</keyword>
<evidence type="ECO:0000313" key="3">
    <source>
        <dbReference type="Proteomes" id="UP001205063"/>
    </source>
</evidence>
<evidence type="ECO:0000256" key="1">
    <source>
        <dbReference type="SAM" id="Phobius"/>
    </source>
</evidence>
<dbReference type="Proteomes" id="UP001205063">
    <property type="component" value="Unassembled WGS sequence"/>
</dbReference>
<feature type="transmembrane region" description="Helical" evidence="1">
    <location>
        <begin position="224"/>
        <end position="242"/>
    </location>
</feature>
<sequence>MNLFKSSWRVFWRNPITMVAAIALFVVCNGIGIYLALQFDYVLVFTSCLLRCQLIWFIGFGILGQIFIGGAKDKRLWEALGVIPGGRGKQLFSQGLVLGAISLILFVNLFLYACVIMAKQGDGSVVVFFHFFKVYLLDVWLLSMMGMALGGAIAVAFGRGIVSYGVLIGAFLLFSPLFQQFLVQIGYQNSVVQYGSVLDLFPYRAGSSFVIDNFYGYPNEAVRWNRILFWVFFFIAVLCWLLKGKRKTGWVVTALCTVVAVGQLAGFFLGGSQHYWGYDSSKDIWLADQDYFQRRLDKKRPGNVSIVGYDMELSAKRELKAAVTVELADVQETELPFTLYHGYRLHAIKDNRGEEVPFERDGDYVLVSVAAADPSALTFLYEGNGAGYYSNSQGILLLANFPYYPMAGYLPMAQFQKRADGLGDTSFLTTEKEFQVDIESDVHSLFCNLPGENGHYEGRAEGLTLVGGLGKAVRLGETEIYMPLMNEDESQSWMNAEEAFRLSEEEREQLCQKIGLPAEQLRSPKMIVGGGNLPVSSFLQLSDHTYTLLNIRGLNLLRLQSNLPNYIPQESYSALEVLQGKADDSMIREKREVLEAFLSFSLYGKRAVVETLGRESDGIAYQIGRSILKDGEAAVLQKLYPYLMDEEDMRPLQEVLEVQG</sequence>
<organism evidence="2 3">
    <name type="scientific">Bittarella massiliensis</name>
    <name type="common">ex Durand et al. 2017</name>
    <dbReference type="NCBI Taxonomy" id="1720313"/>
    <lineage>
        <taxon>Bacteria</taxon>
        <taxon>Bacillati</taxon>
        <taxon>Bacillota</taxon>
        <taxon>Clostridia</taxon>
        <taxon>Eubacteriales</taxon>
        <taxon>Oscillospiraceae</taxon>
        <taxon>Bittarella (ex Durand et al. 2017)</taxon>
    </lineage>
</organism>
<evidence type="ECO:0008006" key="4">
    <source>
        <dbReference type="Google" id="ProtNLM"/>
    </source>
</evidence>
<protein>
    <recommendedName>
        <fullName evidence="4">ABC transporter permease</fullName>
    </recommendedName>
</protein>
<evidence type="ECO:0000313" key="2">
    <source>
        <dbReference type="EMBL" id="MCQ4949396.1"/>
    </source>
</evidence>
<reference evidence="2" key="1">
    <citation type="submission" date="2022-06" db="EMBL/GenBank/DDBJ databases">
        <title>Isolation of gut microbiota from human fecal samples.</title>
        <authorList>
            <person name="Pamer E.G."/>
            <person name="Barat B."/>
            <person name="Waligurski E."/>
            <person name="Medina S."/>
            <person name="Paddock L."/>
            <person name="Mostad J."/>
        </authorList>
    </citation>
    <scope>NUCLEOTIDE SEQUENCE</scope>
    <source>
        <strain evidence="2">DFI.7.96</strain>
    </source>
</reference>
<proteinExistence type="predicted"/>
<keyword evidence="1" id="KW-0812">Transmembrane</keyword>
<accession>A0AAW5KDH0</accession>
<gene>
    <name evidence="2" type="ORF">NE646_06915</name>
</gene>
<feature type="transmembrane region" description="Helical" evidence="1">
    <location>
        <begin position="43"/>
        <end position="68"/>
    </location>
</feature>
<dbReference type="AlphaFoldDB" id="A0AAW5KDH0"/>
<dbReference type="RefSeq" id="WP_256136013.1">
    <property type="nucleotide sequence ID" value="NZ_JANGAB010000003.1"/>
</dbReference>
<keyword evidence="1" id="KW-1133">Transmembrane helix</keyword>
<feature type="transmembrane region" description="Helical" evidence="1">
    <location>
        <begin position="96"/>
        <end position="119"/>
    </location>
</feature>
<feature type="transmembrane region" description="Helical" evidence="1">
    <location>
        <begin position="249"/>
        <end position="270"/>
    </location>
</feature>
<dbReference type="EMBL" id="JANGAB010000003">
    <property type="protein sequence ID" value="MCQ4949396.1"/>
    <property type="molecule type" value="Genomic_DNA"/>
</dbReference>
<name>A0AAW5KDH0_9FIRM</name>
<comment type="caution">
    <text evidence="2">The sequence shown here is derived from an EMBL/GenBank/DDBJ whole genome shotgun (WGS) entry which is preliminary data.</text>
</comment>
<feature type="transmembrane region" description="Helical" evidence="1">
    <location>
        <begin position="12"/>
        <end position="37"/>
    </location>
</feature>